<feature type="transmembrane region" description="Helical" evidence="1">
    <location>
        <begin position="88"/>
        <end position="113"/>
    </location>
</feature>
<feature type="transmembrane region" description="Helical" evidence="1">
    <location>
        <begin position="119"/>
        <end position="139"/>
    </location>
</feature>
<dbReference type="RefSeq" id="WP_203528614.1">
    <property type="nucleotide sequence ID" value="NZ_CP083370.1"/>
</dbReference>
<evidence type="ECO:0000313" key="3">
    <source>
        <dbReference type="EMBL" id="MBM3093294.1"/>
    </source>
</evidence>
<keyword evidence="4" id="KW-1185">Reference proteome</keyword>
<dbReference type="EMBL" id="WXFA01000014">
    <property type="protein sequence ID" value="MBM3093294.1"/>
    <property type="molecule type" value="Genomic_DNA"/>
</dbReference>
<feature type="transmembrane region" description="Helical" evidence="1">
    <location>
        <begin position="51"/>
        <end position="76"/>
    </location>
</feature>
<dbReference type="Proteomes" id="UP000744980">
    <property type="component" value="Unassembled WGS sequence"/>
</dbReference>
<feature type="transmembrane region" description="Helical" evidence="1">
    <location>
        <begin position="21"/>
        <end position="39"/>
    </location>
</feature>
<dbReference type="GO" id="GO:0003677">
    <property type="term" value="F:DNA binding"/>
    <property type="evidence" value="ECO:0007669"/>
    <property type="project" value="UniProtKB-KW"/>
</dbReference>
<keyword evidence="3" id="KW-0238">DNA-binding</keyword>
<feature type="domain" description="HTH LytTR-type" evidence="2">
    <location>
        <begin position="198"/>
        <end position="280"/>
    </location>
</feature>
<gene>
    <name evidence="3" type="ORF">GFB56_21210</name>
</gene>
<protein>
    <submittedName>
        <fullName evidence="3">DNA-binding protein</fullName>
    </submittedName>
</protein>
<keyword evidence="1" id="KW-0472">Membrane</keyword>
<name>A0AAW4FPR7_9HYPH</name>
<evidence type="ECO:0000259" key="2">
    <source>
        <dbReference type="PROSITE" id="PS50930"/>
    </source>
</evidence>
<organism evidence="3 4">
    <name type="scientific">Ensifer canadensis</name>
    <dbReference type="NCBI Taxonomy" id="555315"/>
    <lineage>
        <taxon>Bacteria</taxon>
        <taxon>Pseudomonadati</taxon>
        <taxon>Pseudomonadota</taxon>
        <taxon>Alphaproteobacteria</taxon>
        <taxon>Hyphomicrobiales</taxon>
        <taxon>Rhizobiaceae</taxon>
        <taxon>Sinorhizobium/Ensifer group</taxon>
        <taxon>Ensifer</taxon>
    </lineage>
</organism>
<evidence type="ECO:0000313" key="4">
    <source>
        <dbReference type="Proteomes" id="UP000744980"/>
    </source>
</evidence>
<sequence>MKRPFLQSTLRELHLVVKAPRLWATFAAVVLIFWVTGPYGTAERLAVVPRLGFWLVLHAVTWAIAIVSAVLANGLLREKVASGFVRMMIGAAVASIPIGLVTTAIGSATFSAIPTVADVMTDIATGLFLSLLFCTLTWMTMNTEFALELNDAGTTAIASDEAGQQTSRNPALLKETGRVPLLLRLKPANRGLPLHVTVSDHYTEVTTTLGRELVLLRFADALGELGPVAGLQVHRSHWVADAHGARLVRDNGRMTILLCDGTEVPVSRTYAAAVRQRWGYRLPRSRP</sequence>
<keyword evidence="1" id="KW-1133">Transmembrane helix</keyword>
<evidence type="ECO:0000256" key="1">
    <source>
        <dbReference type="SAM" id="Phobius"/>
    </source>
</evidence>
<dbReference type="Pfam" id="PF04397">
    <property type="entry name" value="LytTR"/>
    <property type="match status" value="1"/>
</dbReference>
<dbReference type="AlphaFoldDB" id="A0AAW4FPR7"/>
<accession>A0AAW4FPR7</accession>
<keyword evidence="1" id="KW-0812">Transmembrane</keyword>
<dbReference type="SMART" id="SM00850">
    <property type="entry name" value="LytTR"/>
    <property type="match status" value="1"/>
</dbReference>
<dbReference type="InterPro" id="IPR007492">
    <property type="entry name" value="LytTR_DNA-bd_dom"/>
</dbReference>
<proteinExistence type="predicted"/>
<dbReference type="PROSITE" id="PS50930">
    <property type="entry name" value="HTH_LYTTR"/>
    <property type="match status" value="1"/>
</dbReference>
<reference evidence="3 4" key="1">
    <citation type="submission" date="2020-01" db="EMBL/GenBank/DDBJ databases">
        <title>Draft genome assembly of Ensifer adhaerens T173.</title>
        <authorList>
            <person name="Craig J.E."/>
            <person name="Stinchcombe J.R."/>
        </authorList>
    </citation>
    <scope>NUCLEOTIDE SEQUENCE [LARGE SCALE GENOMIC DNA]</scope>
    <source>
        <strain evidence="3 4">T173</strain>
    </source>
</reference>
<comment type="caution">
    <text evidence="3">The sequence shown here is derived from an EMBL/GenBank/DDBJ whole genome shotgun (WGS) entry which is preliminary data.</text>
</comment>